<dbReference type="AlphaFoldDB" id="A0A0C3AY64"/>
<organism evidence="2 3">
    <name type="scientific">Serendipita vermifera MAFF 305830</name>
    <dbReference type="NCBI Taxonomy" id="933852"/>
    <lineage>
        <taxon>Eukaryota</taxon>
        <taxon>Fungi</taxon>
        <taxon>Dikarya</taxon>
        <taxon>Basidiomycota</taxon>
        <taxon>Agaricomycotina</taxon>
        <taxon>Agaricomycetes</taxon>
        <taxon>Sebacinales</taxon>
        <taxon>Serendipitaceae</taxon>
        <taxon>Serendipita</taxon>
    </lineage>
</organism>
<evidence type="ECO:0000313" key="2">
    <source>
        <dbReference type="EMBL" id="KIM24146.1"/>
    </source>
</evidence>
<feature type="region of interest" description="Disordered" evidence="1">
    <location>
        <begin position="218"/>
        <end position="243"/>
    </location>
</feature>
<gene>
    <name evidence="2" type="ORF">M408DRAFT_331916</name>
</gene>
<dbReference type="OrthoDB" id="3146002at2759"/>
<dbReference type="EMBL" id="KN824327">
    <property type="protein sequence ID" value="KIM24146.1"/>
    <property type="molecule type" value="Genomic_DNA"/>
</dbReference>
<protein>
    <submittedName>
        <fullName evidence="2">Uncharacterized protein</fullName>
    </submittedName>
</protein>
<feature type="compositionally biased region" description="Polar residues" evidence="1">
    <location>
        <begin position="232"/>
        <end position="243"/>
    </location>
</feature>
<dbReference type="Proteomes" id="UP000054097">
    <property type="component" value="Unassembled WGS sequence"/>
</dbReference>
<reference evidence="2 3" key="1">
    <citation type="submission" date="2014-04" db="EMBL/GenBank/DDBJ databases">
        <authorList>
            <consortium name="DOE Joint Genome Institute"/>
            <person name="Kuo A."/>
            <person name="Zuccaro A."/>
            <person name="Kohler A."/>
            <person name="Nagy L.G."/>
            <person name="Floudas D."/>
            <person name="Copeland A."/>
            <person name="Barry K.W."/>
            <person name="Cichocki N."/>
            <person name="Veneault-Fourrey C."/>
            <person name="LaButti K."/>
            <person name="Lindquist E.A."/>
            <person name="Lipzen A."/>
            <person name="Lundell T."/>
            <person name="Morin E."/>
            <person name="Murat C."/>
            <person name="Sun H."/>
            <person name="Tunlid A."/>
            <person name="Henrissat B."/>
            <person name="Grigoriev I.V."/>
            <person name="Hibbett D.S."/>
            <person name="Martin F."/>
            <person name="Nordberg H.P."/>
            <person name="Cantor M.N."/>
            <person name="Hua S.X."/>
        </authorList>
    </citation>
    <scope>NUCLEOTIDE SEQUENCE [LARGE SCALE GENOMIC DNA]</scope>
    <source>
        <strain evidence="2 3">MAFF 305830</strain>
    </source>
</reference>
<proteinExistence type="predicted"/>
<name>A0A0C3AY64_SERVB</name>
<sequence length="517" mass="58139">MNQSNCSTGHSGALMMLSGPTVSVHPEEGAILAAANIDHVKLRLARISAALDFLRVFRAANPLAQDPALDFQQRYLSTLHSNQQQAEYDARHYVIATSRREASTGGMPEWQIYMERLVFYRQLGMKLSRAQPDCWRDDILEHVETMLPHHGQQGTAPYPCATDYEDGWAAGSSDSSMANLSPASATHLLLFEENQAALLNDYDVPSLSNEYAAVSSNGYDTDPGTPYISEPGTETDSVSSGPMSPTDDFVHQELPSGLKASPPASLFNYQANPSVQIFHRQFLAPADAPKSKPFSYEDIYSLYETFDKTGIEYYIFERKRDSLHQMEVKSCQKVDLLRPFVEISRRFPRPSTHTQIPLEILLRMSRVIVNSFAWPMPGETWRQFLGARTERYRMEKEELDARTAPGLRRAEHADFCYSFMMTVTEYIGSNPALLDSVIDGTRLRENEKWDYVLAYRCIWENLGLIPYVSPSKLNSGLLLSAPHSRPRPRPRLAATHNEGISKLLGTSHAARPARRLA</sequence>
<evidence type="ECO:0000256" key="1">
    <source>
        <dbReference type="SAM" id="MobiDB-lite"/>
    </source>
</evidence>
<accession>A0A0C3AY64</accession>
<keyword evidence="3" id="KW-1185">Reference proteome</keyword>
<reference evidence="3" key="2">
    <citation type="submission" date="2015-01" db="EMBL/GenBank/DDBJ databases">
        <title>Evolutionary Origins and Diversification of the Mycorrhizal Mutualists.</title>
        <authorList>
            <consortium name="DOE Joint Genome Institute"/>
            <consortium name="Mycorrhizal Genomics Consortium"/>
            <person name="Kohler A."/>
            <person name="Kuo A."/>
            <person name="Nagy L.G."/>
            <person name="Floudas D."/>
            <person name="Copeland A."/>
            <person name="Barry K.W."/>
            <person name="Cichocki N."/>
            <person name="Veneault-Fourrey C."/>
            <person name="LaButti K."/>
            <person name="Lindquist E.A."/>
            <person name="Lipzen A."/>
            <person name="Lundell T."/>
            <person name="Morin E."/>
            <person name="Murat C."/>
            <person name="Riley R."/>
            <person name="Ohm R."/>
            <person name="Sun H."/>
            <person name="Tunlid A."/>
            <person name="Henrissat B."/>
            <person name="Grigoriev I.V."/>
            <person name="Hibbett D.S."/>
            <person name="Martin F."/>
        </authorList>
    </citation>
    <scope>NUCLEOTIDE SEQUENCE [LARGE SCALE GENOMIC DNA]</scope>
    <source>
        <strain evidence="3">MAFF 305830</strain>
    </source>
</reference>
<evidence type="ECO:0000313" key="3">
    <source>
        <dbReference type="Proteomes" id="UP000054097"/>
    </source>
</evidence>
<dbReference type="HOGENOM" id="CLU_526936_0_0_1"/>